<organism evidence="1">
    <name type="scientific">hydrocarbon metagenome</name>
    <dbReference type="NCBI Taxonomy" id="938273"/>
    <lineage>
        <taxon>unclassified sequences</taxon>
        <taxon>metagenomes</taxon>
        <taxon>ecological metagenomes</taxon>
    </lineage>
</organism>
<dbReference type="Pfam" id="PF07366">
    <property type="entry name" value="SnoaL"/>
    <property type="match status" value="1"/>
</dbReference>
<dbReference type="PANTHER" id="PTHR38436:SF1">
    <property type="entry name" value="ESTER CYCLASE"/>
    <property type="match status" value="1"/>
</dbReference>
<reference evidence="1" key="1">
    <citation type="journal article" date="2015" name="Proc. Natl. Acad. Sci. U.S.A.">
        <title>Networks of energetic and metabolic interactions define dynamics in microbial communities.</title>
        <authorList>
            <person name="Embree M."/>
            <person name="Liu J.K."/>
            <person name="Al-Bassam M.M."/>
            <person name="Zengler K."/>
        </authorList>
    </citation>
    <scope>NUCLEOTIDE SEQUENCE</scope>
</reference>
<dbReference type="InterPro" id="IPR009959">
    <property type="entry name" value="Cyclase_SnoaL-like"/>
</dbReference>
<keyword evidence="1" id="KW-0449">Lipoprotein</keyword>
<gene>
    <name evidence="1" type="ORF">ASZ90_019592</name>
</gene>
<name>A0A0W8E3K1_9ZZZZ</name>
<dbReference type="SUPFAM" id="SSF54427">
    <property type="entry name" value="NTF2-like"/>
    <property type="match status" value="1"/>
</dbReference>
<dbReference type="Gene3D" id="3.10.450.50">
    <property type="match status" value="1"/>
</dbReference>
<accession>A0A0W8E3K1</accession>
<evidence type="ECO:0000313" key="1">
    <source>
        <dbReference type="EMBL" id="KUG03049.1"/>
    </source>
</evidence>
<dbReference type="AlphaFoldDB" id="A0A0W8E3K1"/>
<sequence>MDNMKKIKHFYEYVTSNNLIDELPKYIADNCTVRIGESIFPVGIEGMKQHIIDVRKTYPDLKMTITRQYFSGDTIISEFIMEGTHLGEWLGMKPTSKKLRMTGVDIDRVVDGKIVEHSGAVNTFEALFEAGIIKPA</sequence>
<comment type="caution">
    <text evidence="1">The sequence shown here is derived from an EMBL/GenBank/DDBJ whole genome shotgun (WGS) entry which is preliminary data.</text>
</comment>
<proteinExistence type="predicted"/>
<dbReference type="PANTHER" id="PTHR38436">
    <property type="entry name" value="POLYKETIDE CYCLASE SNOAL-LIKE DOMAIN"/>
    <property type="match status" value="1"/>
</dbReference>
<dbReference type="InterPro" id="IPR032710">
    <property type="entry name" value="NTF2-like_dom_sf"/>
</dbReference>
<dbReference type="GO" id="GO:0030638">
    <property type="term" value="P:polyketide metabolic process"/>
    <property type="evidence" value="ECO:0007669"/>
    <property type="project" value="InterPro"/>
</dbReference>
<protein>
    <submittedName>
        <fullName evidence="1">Putative lipoprotein</fullName>
    </submittedName>
</protein>
<dbReference type="EMBL" id="LNQE01001896">
    <property type="protein sequence ID" value="KUG03049.1"/>
    <property type="molecule type" value="Genomic_DNA"/>
</dbReference>